<dbReference type="SUPFAM" id="SSF55073">
    <property type="entry name" value="Nucleotide cyclase"/>
    <property type="match status" value="1"/>
</dbReference>
<evidence type="ECO:0000256" key="2">
    <source>
        <dbReference type="ARBA" id="ARBA00034247"/>
    </source>
</evidence>
<keyword evidence="4" id="KW-0548">Nucleotidyltransferase</keyword>
<dbReference type="PANTHER" id="PTHR45138:SF9">
    <property type="entry name" value="DIGUANYLATE CYCLASE DGCM-RELATED"/>
    <property type="match status" value="1"/>
</dbReference>
<organism evidence="4 5">
    <name type="scientific">Marinibaculum pumilum</name>
    <dbReference type="NCBI Taxonomy" id="1766165"/>
    <lineage>
        <taxon>Bacteria</taxon>
        <taxon>Pseudomonadati</taxon>
        <taxon>Pseudomonadota</taxon>
        <taxon>Alphaproteobacteria</taxon>
        <taxon>Rhodospirillales</taxon>
        <taxon>Rhodospirillaceae</taxon>
        <taxon>Marinibaculum</taxon>
    </lineage>
</organism>
<dbReference type="RefSeq" id="WP_379900673.1">
    <property type="nucleotide sequence ID" value="NZ_JBHRTR010000027.1"/>
</dbReference>
<reference evidence="5" key="1">
    <citation type="journal article" date="2019" name="Int. J. Syst. Evol. Microbiol.">
        <title>The Global Catalogue of Microorganisms (GCM) 10K type strain sequencing project: providing services to taxonomists for standard genome sequencing and annotation.</title>
        <authorList>
            <consortium name="The Broad Institute Genomics Platform"/>
            <consortium name="The Broad Institute Genome Sequencing Center for Infectious Disease"/>
            <person name="Wu L."/>
            <person name="Ma J."/>
        </authorList>
    </citation>
    <scope>NUCLEOTIDE SEQUENCE [LARGE SCALE GENOMIC DNA]</scope>
    <source>
        <strain evidence="5">KCTC 42964</strain>
    </source>
</reference>
<keyword evidence="5" id="KW-1185">Reference proteome</keyword>
<accession>A0ABV7L070</accession>
<dbReference type="PANTHER" id="PTHR45138">
    <property type="entry name" value="REGULATORY COMPONENTS OF SENSORY TRANSDUCTION SYSTEM"/>
    <property type="match status" value="1"/>
</dbReference>
<dbReference type="Gene3D" id="3.30.70.270">
    <property type="match status" value="1"/>
</dbReference>
<evidence type="ECO:0000313" key="5">
    <source>
        <dbReference type="Proteomes" id="UP001595528"/>
    </source>
</evidence>
<name>A0ABV7L070_9PROT</name>
<proteinExistence type="predicted"/>
<feature type="domain" description="GGDEF" evidence="3">
    <location>
        <begin position="205"/>
        <end position="342"/>
    </location>
</feature>
<dbReference type="SMART" id="SM00267">
    <property type="entry name" value="GGDEF"/>
    <property type="match status" value="1"/>
</dbReference>
<keyword evidence="4" id="KW-0808">Transferase</keyword>
<dbReference type="InterPro" id="IPR050469">
    <property type="entry name" value="Diguanylate_Cyclase"/>
</dbReference>
<dbReference type="EC" id="2.7.7.65" evidence="1"/>
<evidence type="ECO:0000259" key="3">
    <source>
        <dbReference type="PROSITE" id="PS50887"/>
    </source>
</evidence>
<sequence>MTPKTETESDADLDALLQRLGLDEDQRCPTLRDATSDAERALLGWLLLGRLAQPEGPSGQGELLQSLVDEAVGRFGQRVIVQYLREVGARIAGEFPLPRAMTEEGAAAAPGPHDTPLWDVRPLSAAAGKGQSPAGFDRGNLPPAIQAGGRESDPYIFAILEGLYRAWFTRLDTMARVDGLTGIANRREFDRCLPLAWADAIHRRAPLAVMMIDVDLFKPFNDIYGHLAGDDCLRDVARAIQRNLRRPGDLAARYGGEEFVVILPATDAAGARKVADSIRRAVQNSGIRHDDGIEGGMLTVSLGVAVCTPAPDGHHADIVRVADEALYTAKRTGRNRAVLVDMKCWG</sequence>
<dbReference type="InterPro" id="IPR043128">
    <property type="entry name" value="Rev_trsase/Diguanyl_cyclase"/>
</dbReference>
<comment type="caution">
    <text evidence="4">The sequence shown here is derived from an EMBL/GenBank/DDBJ whole genome shotgun (WGS) entry which is preliminary data.</text>
</comment>
<dbReference type="CDD" id="cd01949">
    <property type="entry name" value="GGDEF"/>
    <property type="match status" value="1"/>
</dbReference>
<evidence type="ECO:0000313" key="4">
    <source>
        <dbReference type="EMBL" id="MFC3227990.1"/>
    </source>
</evidence>
<dbReference type="Pfam" id="PF00990">
    <property type="entry name" value="GGDEF"/>
    <property type="match status" value="1"/>
</dbReference>
<dbReference type="Proteomes" id="UP001595528">
    <property type="component" value="Unassembled WGS sequence"/>
</dbReference>
<protein>
    <recommendedName>
        <fullName evidence="1">diguanylate cyclase</fullName>
        <ecNumber evidence="1">2.7.7.65</ecNumber>
    </recommendedName>
</protein>
<gene>
    <name evidence="4" type="ORF">ACFOGJ_12150</name>
</gene>
<comment type="catalytic activity">
    <reaction evidence="2">
        <text>2 GTP = 3',3'-c-di-GMP + 2 diphosphate</text>
        <dbReference type="Rhea" id="RHEA:24898"/>
        <dbReference type="ChEBI" id="CHEBI:33019"/>
        <dbReference type="ChEBI" id="CHEBI:37565"/>
        <dbReference type="ChEBI" id="CHEBI:58805"/>
        <dbReference type="EC" id="2.7.7.65"/>
    </reaction>
</comment>
<dbReference type="GO" id="GO:0052621">
    <property type="term" value="F:diguanylate cyclase activity"/>
    <property type="evidence" value="ECO:0007669"/>
    <property type="project" value="UniProtKB-EC"/>
</dbReference>
<dbReference type="InterPro" id="IPR000160">
    <property type="entry name" value="GGDEF_dom"/>
</dbReference>
<dbReference type="PROSITE" id="PS50887">
    <property type="entry name" value="GGDEF"/>
    <property type="match status" value="1"/>
</dbReference>
<dbReference type="InterPro" id="IPR029787">
    <property type="entry name" value="Nucleotide_cyclase"/>
</dbReference>
<dbReference type="EMBL" id="JBHRTR010000027">
    <property type="protein sequence ID" value="MFC3227990.1"/>
    <property type="molecule type" value="Genomic_DNA"/>
</dbReference>
<evidence type="ECO:0000256" key="1">
    <source>
        <dbReference type="ARBA" id="ARBA00012528"/>
    </source>
</evidence>
<dbReference type="NCBIfam" id="TIGR00254">
    <property type="entry name" value="GGDEF"/>
    <property type="match status" value="1"/>
</dbReference>